<accession>A0A395XIK7</accession>
<gene>
    <name evidence="1" type="ORF">DWV67_14340</name>
</gene>
<evidence type="ECO:0000313" key="1">
    <source>
        <dbReference type="EMBL" id="RGW49117.1"/>
    </source>
</evidence>
<dbReference type="Proteomes" id="UP000266376">
    <property type="component" value="Unassembled WGS sequence"/>
</dbReference>
<dbReference type="AlphaFoldDB" id="A0A395XIK7"/>
<evidence type="ECO:0000313" key="2">
    <source>
        <dbReference type="Proteomes" id="UP000266376"/>
    </source>
</evidence>
<comment type="caution">
    <text evidence="1">The sequence shown here is derived from an EMBL/GenBank/DDBJ whole genome shotgun (WGS) entry which is preliminary data.</text>
</comment>
<proteinExistence type="predicted"/>
<dbReference type="EMBL" id="QSAJ01000049">
    <property type="protein sequence ID" value="RGW49117.1"/>
    <property type="molecule type" value="Genomic_DNA"/>
</dbReference>
<sequence length="250" mass="29501">MKKGQEMVEYLWDGEMDCGWEDLGEKVVDISGKFVDNLLDLMPFSYNEEAIKLITEESLGRFQNLAKKLAEEIQNGYYCQYEDMENVNDNAFKLNSWILLGSLTESALQIFLAFYMDDYKNSKWKQWENIVVDEIKTPIIDSINGLVQQGVLTSKQGKSLKEAIKEKIKEHTNEHPVQRVMLDEIIQYYSFQKLMDDEEIFYLKSIQSNRNGIHSFEERTIGTWDSLQYCVRFWCYLLEWIMNRLSDVPE</sequence>
<name>A0A395XIK7_9FIRM</name>
<protein>
    <submittedName>
        <fullName evidence="1">Uncharacterized protein</fullName>
    </submittedName>
</protein>
<reference evidence="1 2" key="1">
    <citation type="submission" date="2018-08" db="EMBL/GenBank/DDBJ databases">
        <title>A genome reference for cultivated species of the human gut microbiota.</title>
        <authorList>
            <person name="Zou Y."/>
            <person name="Xue W."/>
            <person name="Luo G."/>
        </authorList>
    </citation>
    <scope>NUCLEOTIDE SEQUENCE [LARGE SCALE GENOMIC DNA]</scope>
    <source>
        <strain evidence="1 2">AF12-11</strain>
    </source>
</reference>
<organism evidence="1 2">
    <name type="scientific">Dorea formicigenerans</name>
    <dbReference type="NCBI Taxonomy" id="39486"/>
    <lineage>
        <taxon>Bacteria</taxon>
        <taxon>Bacillati</taxon>
        <taxon>Bacillota</taxon>
        <taxon>Clostridia</taxon>
        <taxon>Lachnospirales</taxon>
        <taxon>Lachnospiraceae</taxon>
        <taxon>Dorea</taxon>
    </lineage>
</organism>